<proteinExistence type="predicted"/>
<evidence type="ECO:0000313" key="3">
    <source>
        <dbReference type="Proteomes" id="UP000234275"/>
    </source>
</evidence>
<dbReference type="AlphaFoldDB" id="A0A2I2GNM9"/>
<keyword evidence="1" id="KW-0472">Membrane</keyword>
<dbReference type="Proteomes" id="UP000234275">
    <property type="component" value="Unassembled WGS sequence"/>
</dbReference>
<protein>
    <submittedName>
        <fullName evidence="2">Uncharacterized protein</fullName>
    </submittedName>
</protein>
<accession>A0A2I2GNM9</accession>
<dbReference type="EMBL" id="MSFO01000001">
    <property type="protein sequence ID" value="PLB54492.1"/>
    <property type="molecule type" value="Genomic_DNA"/>
</dbReference>
<dbReference type="VEuPathDB" id="FungiDB:P170DRAFT_20052"/>
<keyword evidence="1" id="KW-1133">Transmembrane helix</keyword>
<name>A0A2I2GNM9_9EURO</name>
<dbReference type="GeneID" id="36550457"/>
<keyword evidence="3" id="KW-1185">Reference proteome</keyword>
<organism evidence="2 3">
    <name type="scientific">Aspergillus steynii IBT 23096</name>
    <dbReference type="NCBI Taxonomy" id="1392250"/>
    <lineage>
        <taxon>Eukaryota</taxon>
        <taxon>Fungi</taxon>
        <taxon>Dikarya</taxon>
        <taxon>Ascomycota</taxon>
        <taxon>Pezizomycotina</taxon>
        <taxon>Eurotiomycetes</taxon>
        <taxon>Eurotiomycetidae</taxon>
        <taxon>Eurotiales</taxon>
        <taxon>Aspergillaceae</taxon>
        <taxon>Aspergillus</taxon>
        <taxon>Aspergillus subgen. Circumdati</taxon>
    </lineage>
</organism>
<comment type="caution">
    <text evidence="2">The sequence shown here is derived from an EMBL/GenBank/DDBJ whole genome shotgun (WGS) entry which is preliminary data.</text>
</comment>
<evidence type="ECO:0000313" key="2">
    <source>
        <dbReference type="EMBL" id="PLB54492.1"/>
    </source>
</evidence>
<feature type="transmembrane region" description="Helical" evidence="1">
    <location>
        <begin position="21"/>
        <end position="40"/>
    </location>
</feature>
<feature type="transmembrane region" description="Helical" evidence="1">
    <location>
        <begin position="60"/>
        <end position="79"/>
    </location>
</feature>
<gene>
    <name evidence="2" type="ORF">P170DRAFT_20052</name>
</gene>
<dbReference type="RefSeq" id="XP_024709794.1">
    <property type="nucleotide sequence ID" value="XM_024842759.1"/>
</dbReference>
<reference evidence="2 3" key="1">
    <citation type="submission" date="2016-12" db="EMBL/GenBank/DDBJ databases">
        <title>The genomes of Aspergillus section Nigri reveals drivers in fungal speciation.</title>
        <authorList>
            <consortium name="DOE Joint Genome Institute"/>
            <person name="Vesth T.C."/>
            <person name="Nybo J."/>
            <person name="Theobald S."/>
            <person name="Brandl J."/>
            <person name="Frisvad J.C."/>
            <person name="Nielsen K.F."/>
            <person name="Lyhne E.K."/>
            <person name="Kogle M.E."/>
            <person name="Kuo A."/>
            <person name="Riley R."/>
            <person name="Clum A."/>
            <person name="Nolan M."/>
            <person name="Lipzen A."/>
            <person name="Salamov A."/>
            <person name="Henrissat B."/>
            <person name="Wiebenga A."/>
            <person name="De Vries R.P."/>
            <person name="Grigoriev I.V."/>
            <person name="Mortensen U.H."/>
            <person name="Andersen M.R."/>
            <person name="Baker S.E."/>
        </authorList>
    </citation>
    <scope>NUCLEOTIDE SEQUENCE [LARGE SCALE GENOMIC DNA]</scope>
    <source>
        <strain evidence="2 3">IBT 23096</strain>
    </source>
</reference>
<keyword evidence="1" id="KW-0812">Transmembrane</keyword>
<sequence>MVPIRGSLQLTGTPVSSKWDVCPWNVPLFALQVLINLGYYPSAPLVRIIWLAIASDNDCFSYSIVLILFHFILFCGSGLPESCTVPGLSLIQLDRSAKRP</sequence>
<evidence type="ECO:0000256" key="1">
    <source>
        <dbReference type="SAM" id="Phobius"/>
    </source>
</evidence>